<dbReference type="AlphaFoldDB" id="A0A7S3E9K8"/>
<keyword evidence="1" id="KW-0472">Membrane</keyword>
<proteinExistence type="predicted"/>
<gene>
    <name evidence="2" type="ORF">RMAR00112_LOCUS7438</name>
    <name evidence="3" type="ORF">RMAR00112_LOCUS7439</name>
</gene>
<dbReference type="SUPFAM" id="SSF57938">
    <property type="entry name" value="DnaJ/Hsp40 cysteine-rich domain"/>
    <property type="match status" value="1"/>
</dbReference>
<dbReference type="InterPro" id="IPR036410">
    <property type="entry name" value="HSP_DnaJ_Cys-rich_dom_sf"/>
</dbReference>
<sequence>MSGYILKSGGMRLGASTHMRFGPVGQAVVIGGIIGLVIVQSGVWRSKQKRRAGLYLRKRPKSKCPRCGGFGIVRCPLCDGEGVVNYEKKLQRTDPCPQCILRRWVMCDMCQGSGLRPDSEANRLWRFPFSLAAIRWNFRRTFW</sequence>
<keyword evidence="1" id="KW-1133">Transmembrane helix</keyword>
<feature type="transmembrane region" description="Helical" evidence="1">
    <location>
        <begin position="24"/>
        <end position="44"/>
    </location>
</feature>
<protein>
    <recommendedName>
        <fullName evidence="4">CR-type domain-containing protein</fullName>
    </recommendedName>
</protein>
<organism evidence="3">
    <name type="scientific">Rhodosorus marinus</name>
    <dbReference type="NCBI Taxonomy" id="101924"/>
    <lineage>
        <taxon>Eukaryota</taxon>
        <taxon>Rhodophyta</taxon>
        <taxon>Stylonematophyceae</taxon>
        <taxon>Stylonematales</taxon>
        <taxon>Stylonemataceae</taxon>
        <taxon>Rhodosorus</taxon>
    </lineage>
</organism>
<dbReference type="EMBL" id="HBHW01009794">
    <property type="protein sequence ID" value="CAE0039479.1"/>
    <property type="molecule type" value="Transcribed_RNA"/>
</dbReference>
<evidence type="ECO:0008006" key="4">
    <source>
        <dbReference type="Google" id="ProtNLM"/>
    </source>
</evidence>
<name>A0A7S3E9K8_9RHOD</name>
<reference evidence="3" key="1">
    <citation type="submission" date="2021-01" db="EMBL/GenBank/DDBJ databases">
        <authorList>
            <person name="Corre E."/>
            <person name="Pelletier E."/>
            <person name="Niang G."/>
            <person name="Scheremetjew M."/>
            <person name="Finn R."/>
            <person name="Kale V."/>
            <person name="Holt S."/>
            <person name="Cochrane G."/>
            <person name="Meng A."/>
            <person name="Brown T."/>
            <person name="Cohen L."/>
        </authorList>
    </citation>
    <scope>NUCLEOTIDE SEQUENCE</scope>
    <source>
        <strain evidence="3">CCMP 769</strain>
    </source>
</reference>
<evidence type="ECO:0000256" key="1">
    <source>
        <dbReference type="SAM" id="Phobius"/>
    </source>
</evidence>
<accession>A0A7S3E9K8</accession>
<keyword evidence="1" id="KW-0812">Transmembrane</keyword>
<dbReference type="EMBL" id="HBHW01009795">
    <property type="protein sequence ID" value="CAE0039480.1"/>
    <property type="molecule type" value="Transcribed_RNA"/>
</dbReference>
<evidence type="ECO:0000313" key="3">
    <source>
        <dbReference type="EMBL" id="CAE0039480.1"/>
    </source>
</evidence>
<evidence type="ECO:0000313" key="2">
    <source>
        <dbReference type="EMBL" id="CAE0039479.1"/>
    </source>
</evidence>